<dbReference type="InterPro" id="IPR017937">
    <property type="entry name" value="Thioredoxin_CS"/>
</dbReference>
<dbReference type="PANTHER" id="PTHR15337">
    <property type="entry name" value="ANTERIOR GRADIENT PROTEIN-RELATED"/>
    <property type="match status" value="1"/>
</dbReference>
<dbReference type="EMBL" id="JBHSGP010000014">
    <property type="protein sequence ID" value="MFC4723358.1"/>
    <property type="molecule type" value="Genomic_DNA"/>
</dbReference>
<dbReference type="PROSITE" id="PS51352">
    <property type="entry name" value="THIOREDOXIN_2"/>
    <property type="match status" value="1"/>
</dbReference>
<protein>
    <submittedName>
        <fullName evidence="4">Thioredoxin family protein</fullName>
    </submittedName>
</protein>
<evidence type="ECO:0000256" key="2">
    <source>
        <dbReference type="ARBA" id="ARBA00023284"/>
    </source>
</evidence>
<comment type="caution">
    <text evidence="4">The sequence shown here is derived from an EMBL/GenBank/DDBJ whole genome shotgun (WGS) entry which is preliminary data.</text>
</comment>
<proteinExistence type="predicted"/>
<sequence>MGIFCKFGMTIATDRIMKKFGIIMLLAMLTSVSGLAQEIKWMSLEEALVLQKKSPKKILMDVYTNWCGPCKMLDKNTFQNPDVVDYVNKYFYAVKFNAEGNSKVTYEGKTYSNPSFKPEMVNRRNGVHQFTYFLKVNAYPTIVYFDEQGKVLSPIKGYQNPQQIELYLKLFKEDKHKEMKTQEDFNNYFTAFVPQFKN</sequence>
<keyword evidence="2" id="KW-0676">Redox-active center</keyword>
<evidence type="ECO:0000313" key="4">
    <source>
        <dbReference type="EMBL" id="MFC4723358.1"/>
    </source>
</evidence>
<dbReference type="InterPro" id="IPR013766">
    <property type="entry name" value="Thioredoxin_domain"/>
</dbReference>
<dbReference type="RefSeq" id="WP_387964675.1">
    <property type="nucleotide sequence ID" value="NZ_JBHSGP010000014.1"/>
</dbReference>
<dbReference type="InterPro" id="IPR051099">
    <property type="entry name" value="AGR/TXD"/>
</dbReference>
<organism evidence="4 5">
    <name type="scientific">Geojedonia litorea</name>
    <dbReference type="NCBI Taxonomy" id="1268269"/>
    <lineage>
        <taxon>Bacteria</taxon>
        <taxon>Pseudomonadati</taxon>
        <taxon>Bacteroidota</taxon>
        <taxon>Flavobacteriia</taxon>
        <taxon>Flavobacteriales</taxon>
        <taxon>Flavobacteriaceae</taxon>
        <taxon>Geojedonia</taxon>
    </lineage>
</organism>
<feature type="domain" description="Thioredoxin" evidence="3">
    <location>
        <begin position="18"/>
        <end position="173"/>
    </location>
</feature>
<evidence type="ECO:0000259" key="3">
    <source>
        <dbReference type="PROSITE" id="PS51352"/>
    </source>
</evidence>
<keyword evidence="1" id="KW-0732">Signal</keyword>
<keyword evidence="5" id="KW-1185">Reference proteome</keyword>
<accession>A0ABV9N8S9</accession>
<name>A0ABV9N8S9_9FLAO</name>
<dbReference type="Pfam" id="PF13098">
    <property type="entry name" value="Thioredoxin_2"/>
    <property type="match status" value="1"/>
</dbReference>
<evidence type="ECO:0000256" key="1">
    <source>
        <dbReference type="ARBA" id="ARBA00022729"/>
    </source>
</evidence>
<dbReference type="SUPFAM" id="SSF52833">
    <property type="entry name" value="Thioredoxin-like"/>
    <property type="match status" value="1"/>
</dbReference>
<reference evidence="5" key="1">
    <citation type="journal article" date="2019" name="Int. J. Syst. Evol. Microbiol.">
        <title>The Global Catalogue of Microorganisms (GCM) 10K type strain sequencing project: providing services to taxonomists for standard genome sequencing and annotation.</title>
        <authorList>
            <consortium name="The Broad Institute Genomics Platform"/>
            <consortium name="The Broad Institute Genome Sequencing Center for Infectious Disease"/>
            <person name="Wu L."/>
            <person name="Ma J."/>
        </authorList>
    </citation>
    <scope>NUCLEOTIDE SEQUENCE [LARGE SCALE GENOMIC DNA]</scope>
    <source>
        <strain evidence="5">CCUG 63682</strain>
    </source>
</reference>
<dbReference type="Proteomes" id="UP001595953">
    <property type="component" value="Unassembled WGS sequence"/>
</dbReference>
<gene>
    <name evidence="4" type="ORF">ACFO5O_13565</name>
</gene>
<dbReference type="InterPro" id="IPR036249">
    <property type="entry name" value="Thioredoxin-like_sf"/>
</dbReference>
<dbReference type="Gene3D" id="3.40.30.10">
    <property type="entry name" value="Glutaredoxin"/>
    <property type="match status" value="1"/>
</dbReference>
<dbReference type="PANTHER" id="PTHR15337:SF11">
    <property type="entry name" value="THIOREDOXIN DOMAIN-CONTAINING PROTEIN"/>
    <property type="match status" value="1"/>
</dbReference>
<dbReference type="InterPro" id="IPR012336">
    <property type="entry name" value="Thioredoxin-like_fold"/>
</dbReference>
<evidence type="ECO:0000313" key="5">
    <source>
        <dbReference type="Proteomes" id="UP001595953"/>
    </source>
</evidence>
<dbReference type="PROSITE" id="PS00194">
    <property type="entry name" value="THIOREDOXIN_1"/>
    <property type="match status" value="1"/>
</dbReference>